<accession>A0A5J9T577</accession>
<reference evidence="2 3" key="1">
    <citation type="journal article" date="2019" name="Sci. Rep.">
        <title>A high-quality genome of Eragrostis curvula grass provides insights into Poaceae evolution and supports new strategies to enhance forage quality.</title>
        <authorList>
            <person name="Carballo J."/>
            <person name="Santos B.A.C.M."/>
            <person name="Zappacosta D."/>
            <person name="Garbus I."/>
            <person name="Selva J.P."/>
            <person name="Gallo C.A."/>
            <person name="Diaz A."/>
            <person name="Albertini E."/>
            <person name="Caccamo M."/>
            <person name="Echenique V."/>
        </authorList>
    </citation>
    <scope>NUCLEOTIDE SEQUENCE [LARGE SCALE GENOMIC DNA]</scope>
    <source>
        <strain evidence="3">cv. Victoria</strain>
        <tissue evidence="2">Leaf</tissue>
    </source>
</reference>
<feature type="region of interest" description="Disordered" evidence="1">
    <location>
        <begin position="55"/>
        <end position="75"/>
    </location>
</feature>
<dbReference type="Gramene" id="TVU06530">
    <property type="protein sequence ID" value="TVU06530"/>
    <property type="gene ID" value="EJB05_49751"/>
</dbReference>
<comment type="caution">
    <text evidence="2">The sequence shown here is derived from an EMBL/GenBank/DDBJ whole genome shotgun (WGS) entry which is preliminary data.</text>
</comment>
<gene>
    <name evidence="2" type="ORF">EJB05_49751</name>
</gene>
<dbReference type="AlphaFoldDB" id="A0A5J9T577"/>
<name>A0A5J9T577_9POAL</name>
<dbReference type="EMBL" id="RWGY01000051">
    <property type="protein sequence ID" value="TVU06530.1"/>
    <property type="molecule type" value="Genomic_DNA"/>
</dbReference>
<evidence type="ECO:0000313" key="2">
    <source>
        <dbReference type="EMBL" id="TVU06530.1"/>
    </source>
</evidence>
<organism evidence="2 3">
    <name type="scientific">Eragrostis curvula</name>
    <name type="common">weeping love grass</name>
    <dbReference type="NCBI Taxonomy" id="38414"/>
    <lineage>
        <taxon>Eukaryota</taxon>
        <taxon>Viridiplantae</taxon>
        <taxon>Streptophyta</taxon>
        <taxon>Embryophyta</taxon>
        <taxon>Tracheophyta</taxon>
        <taxon>Spermatophyta</taxon>
        <taxon>Magnoliopsida</taxon>
        <taxon>Liliopsida</taxon>
        <taxon>Poales</taxon>
        <taxon>Poaceae</taxon>
        <taxon>PACMAD clade</taxon>
        <taxon>Chloridoideae</taxon>
        <taxon>Eragrostideae</taxon>
        <taxon>Eragrostidinae</taxon>
        <taxon>Eragrostis</taxon>
    </lineage>
</organism>
<keyword evidence="3" id="KW-1185">Reference proteome</keyword>
<proteinExistence type="predicted"/>
<evidence type="ECO:0000313" key="3">
    <source>
        <dbReference type="Proteomes" id="UP000324897"/>
    </source>
</evidence>
<evidence type="ECO:0000256" key="1">
    <source>
        <dbReference type="SAM" id="MobiDB-lite"/>
    </source>
</evidence>
<dbReference type="Proteomes" id="UP000324897">
    <property type="component" value="Unassembled WGS sequence"/>
</dbReference>
<feature type="non-terminal residue" evidence="2">
    <location>
        <position position="1"/>
    </location>
</feature>
<protein>
    <submittedName>
        <fullName evidence="2">Uncharacterized protein</fullName>
    </submittedName>
</protein>
<sequence length="75" mass="8659">MQHGYRILLTSSLIQLIPTVLDELPEFICSLDFSTQYSTQDENSRELRMTSCRIIRPTRPNKGIPKRTEPSYSQG</sequence>